<accession>A0A8D8Y0N0</accession>
<evidence type="ECO:0000256" key="1">
    <source>
        <dbReference type="SAM" id="MobiDB-lite"/>
    </source>
</evidence>
<protein>
    <submittedName>
        <fullName evidence="3">Septin-2</fullName>
    </submittedName>
</protein>
<dbReference type="InterPro" id="IPR030379">
    <property type="entry name" value="G_SEPTIN_dom"/>
</dbReference>
<feature type="region of interest" description="Disordered" evidence="1">
    <location>
        <begin position="115"/>
        <end position="134"/>
    </location>
</feature>
<evidence type="ECO:0000313" key="3">
    <source>
        <dbReference type="EMBL" id="CAG6713810.1"/>
    </source>
</evidence>
<dbReference type="Gene3D" id="3.40.50.300">
    <property type="entry name" value="P-loop containing nucleotide triphosphate hydrolases"/>
    <property type="match status" value="1"/>
</dbReference>
<organism evidence="3">
    <name type="scientific">Cacopsylla melanoneura</name>
    <dbReference type="NCBI Taxonomy" id="428564"/>
    <lineage>
        <taxon>Eukaryota</taxon>
        <taxon>Metazoa</taxon>
        <taxon>Ecdysozoa</taxon>
        <taxon>Arthropoda</taxon>
        <taxon>Hexapoda</taxon>
        <taxon>Insecta</taxon>
        <taxon>Pterygota</taxon>
        <taxon>Neoptera</taxon>
        <taxon>Paraneoptera</taxon>
        <taxon>Hemiptera</taxon>
        <taxon>Sternorrhyncha</taxon>
        <taxon>Psylloidea</taxon>
        <taxon>Psyllidae</taxon>
        <taxon>Psyllinae</taxon>
        <taxon>Cacopsylla</taxon>
    </lineage>
</organism>
<dbReference type="GO" id="GO:0005525">
    <property type="term" value="F:GTP binding"/>
    <property type="evidence" value="ECO:0007669"/>
    <property type="project" value="InterPro"/>
</dbReference>
<dbReference type="EMBL" id="HBUF01351004">
    <property type="protein sequence ID" value="CAG6713806.1"/>
    <property type="molecule type" value="Transcribed_RNA"/>
</dbReference>
<evidence type="ECO:0000259" key="2">
    <source>
        <dbReference type="PROSITE" id="PS51719"/>
    </source>
</evidence>
<dbReference type="SUPFAM" id="SSF52540">
    <property type="entry name" value="P-loop containing nucleoside triphosphate hydrolases"/>
    <property type="match status" value="1"/>
</dbReference>
<reference evidence="3" key="1">
    <citation type="submission" date="2021-05" db="EMBL/GenBank/DDBJ databases">
        <authorList>
            <person name="Alioto T."/>
            <person name="Alioto T."/>
            <person name="Gomez Garrido J."/>
        </authorList>
    </citation>
    <scope>NUCLEOTIDE SEQUENCE</scope>
</reference>
<dbReference type="EMBL" id="HBUF01351007">
    <property type="protein sequence ID" value="CAG6713810.1"/>
    <property type="molecule type" value="Transcribed_RNA"/>
</dbReference>
<name>A0A8D8Y0N0_9HEMI</name>
<dbReference type="InterPro" id="IPR027417">
    <property type="entry name" value="P-loop_NTPase"/>
</dbReference>
<dbReference type="PANTHER" id="PTHR18884">
    <property type="entry name" value="SEPTIN"/>
    <property type="match status" value="1"/>
</dbReference>
<dbReference type="Pfam" id="PF00735">
    <property type="entry name" value="Septin"/>
    <property type="match status" value="1"/>
</dbReference>
<feature type="domain" description="Septin-type G" evidence="2">
    <location>
        <begin position="51"/>
        <end position="134"/>
    </location>
</feature>
<sequence>MQKMVAVGPSDAVKGAKNGTKISDALRTLKLSGHVGFDSLPDQLVNKSVLSGFIFNILCIGETGLGKSTLMDSLFNTSFESSPSPHSLPSVKLKAHTYELQENNVKLKVRQTHVRASGKQCETKAHNRRHSRLR</sequence>
<dbReference type="PROSITE" id="PS51719">
    <property type="entry name" value="G_SEPTIN"/>
    <property type="match status" value="1"/>
</dbReference>
<proteinExistence type="predicted"/>
<dbReference type="AlphaFoldDB" id="A0A8D8Y0N0"/>